<dbReference type="KEGG" id="aep:AMC99_01112"/>
<evidence type="ECO:0000313" key="2">
    <source>
        <dbReference type="EMBL" id="ALE16408.1"/>
    </source>
</evidence>
<reference evidence="2 3" key="1">
    <citation type="submission" date="2015-09" db="EMBL/GenBank/DDBJ databases">
        <title>Complete genome sequence of a benzo[a]pyrene-degrading bacterium Altererythrobacter epoxidivorans CGMCC 1.7731T.</title>
        <authorList>
            <person name="Li Z."/>
            <person name="Cheng H."/>
            <person name="Huo Y."/>
            <person name="Xu X."/>
        </authorList>
    </citation>
    <scope>NUCLEOTIDE SEQUENCE [LARGE SCALE GENOMIC DNA]</scope>
    <source>
        <strain evidence="2 3">CGMCC 1.7731</strain>
    </source>
</reference>
<gene>
    <name evidence="2" type="ORF">AMC99_01112</name>
</gene>
<keyword evidence="3" id="KW-1185">Reference proteome</keyword>
<dbReference type="Proteomes" id="UP000057938">
    <property type="component" value="Chromosome"/>
</dbReference>
<dbReference type="STRING" id="361183.AMC99_01112"/>
<dbReference type="PATRIC" id="fig|361183.4.peg.1085"/>
<dbReference type="EMBL" id="CP012669">
    <property type="protein sequence ID" value="ALE16408.1"/>
    <property type="molecule type" value="Genomic_DNA"/>
</dbReference>
<accession>A0A0M4MT43</accession>
<name>A0A0M4MT43_9SPHN</name>
<keyword evidence="1" id="KW-0812">Transmembrane</keyword>
<keyword evidence="1" id="KW-1133">Transmembrane helix</keyword>
<evidence type="ECO:0000313" key="3">
    <source>
        <dbReference type="Proteomes" id="UP000057938"/>
    </source>
</evidence>
<protein>
    <submittedName>
        <fullName evidence="2">Uncharacterized protein</fullName>
    </submittedName>
</protein>
<proteinExistence type="predicted"/>
<organism evidence="2 3">
    <name type="scientific">Altererythrobacter epoxidivorans</name>
    <dbReference type="NCBI Taxonomy" id="361183"/>
    <lineage>
        <taxon>Bacteria</taxon>
        <taxon>Pseudomonadati</taxon>
        <taxon>Pseudomonadota</taxon>
        <taxon>Alphaproteobacteria</taxon>
        <taxon>Sphingomonadales</taxon>
        <taxon>Erythrobacteraceae</taxon>
        <taxon>Altererythrobacter</taxon>
    </lineage>
</organism>
<keyword evidence="1" id="KW-0472">Membrane</keyword>
<evidence type="ECO:0000256" key="1">
    <source>
        <dbReference type="SAM" id="Phobius"/>
    </source>
</evidence>
<feature type="transmembrane region" description="Helical" evidence="1">
    <location>
        <begin position="24"/>
        <end position="46"/>
    </location>
</feature>
<sequence length="47" mass="5127">MDQANNTPVSNAFDHVSNMRGQRIAMIALLFILGAIVGLMVGSRIWP</sequence>
<dbReference type="AlphaFoldDB" id="A0A0M4MT43"/>